<sequence>MPPRIAAVGSGDPAMMIQNPSSGQNAENGIGERLPHMDHVELCICIVDITIMVEISSTRS</sequence>
<dbReference type="EMBL" id="SMFZ01000001">
    <property type="protein sequence ID" value="TCK24359.1"/>
    <property type="molecule type" value="Genomic_DNA"/>
</dbReference>
<dbReference type="AlphaFoldDB" id="A0A4R1HWI0"/>
<gene>
    <name evidence="2" type="ORF">EV378_0131</name>
</gene>
<name>A0A4R1HWI0_PSEEN</name>
<evidence type="ECO:0000256" key="1">
    <source>
        <dbReference type="SAM" id="MobiDB-lite"/>
    </source>
</evidence>
<dbReference type="Proteomes" id="UP000295560">
    <property type="component" value="Unassembled WGS sequence"/>
</dbReference>
<protein>
    <submittedName>
        <fullName evidence="2">Uncharacterized protein</fullName>
    </submittedName>
</protein>
<evidence type="ECO:0000313" key="2">
    <source>
        <dbReference type="EMBL" id="TCK24359.1"/>
    </source>
</evidence>
<comment type="caution">
    <text evidence="2">The sequence shown here is derived from an EMBL/GenBank/DDBJ whole genome shotgun (WGS) entry which is preliminary data.</text>
</comment>
<reference evidence="2 3" key="1">
    <citation type="submission" date="2019-03" db="EMBL/GenBank/DDBJ databases">
        <title>Sequencing the genomes of 1000 actinobacteria strains.</title>
        <authorList>
            <person name="Klenk H.-P."/>
        </authorList>
    </citation>
    <scope>NUCLEOTIDE SEQUENCE [LARGE SCALE GENOMIC DNA]</scope>
    <source>
        <strain evidence="2 3">DSM 44969</strain>
    </source>
</reference>
<accession>A0A4R1HWI0</accession>
<evidence type="ECO:0000313" key="3">
    <source>
        <dbReference type="Proteomes" id="UP000295560"/>
    </source>
</evidence>
<dbReference type="RefSeq" id="WP_132420817.1">
    <property type="nucleotide sequence ID" value="NZ_SMFZ01000001.1"/>
</dbReference>
<proteinExistence type="predicted"/>
<feature type="region of interest" description="Disordered" evidence="1">
    <location>
        <begin position="1"/>
        <end position="31"/>
    </location>
</feature>
<feature type="compositionally biased region" description="Polar residues" evidence="1">
    <location>
        <begin position="18"/>
        <end position="27"/>
    </location>
</feature>
<organism evidence="2 3">
    <name type="scientific">Pseudonocardia endophytica</name>
    <dbReference type="NCBI Taxonomy" id="401976"/>
    <lineage>
        <taxon>Bacteria</taxon>
        <taxon>Bacillati</taxon>
        <taxon>Actinomycetota</taxon>
        <taxon>Actinomycetes</taxon>
        <taxon>Pseudonocardiales</taxon>
        <taxon>Pseudonocardiaceae</taxon>
        <taxon>Pseudonocardia</taxon>
    </lineage>
</organism>
<keyword evidence="3" id="KW-1185">Reference proteome</keyword>